<evidence type="ECO:0000256" key="8">
    <source>
        <dbReference type="ARBA" id="ARBA00048090"/>
    </source>
</evidence>
<reference evidence="10 11" key="1">
    <citation type="submission" date="2021-03" db="EMBL/GenBank/DDBJ databases">
        <title>Sequencing the genomes of 1000 actinobacteria strains.</title>
        <authorList>
            <person name="Klenk H.-P."/>
        </authorList>
    </citation>
    <scope>NUCLEOTIDE SEQUENCE [LARGE SCALE GENOMIC DNA]</scope>
    <source>
        <strain evidence="10 11">DSM 15797</strain>
    </source>
</reference>
<dbReference type="InterPro" id="IPR031322">
    <property type="entry name" value="Shikimate/glucono_kinase"/>
</dbReference>
<name>A0ABS4XBB0_9MICC</name>
<dbReference type="CDD" id="cd02021">
    <property type="entry name" value="GntK"/>
    <property type="match status" value="1"/>
</dbReference>
<evidence type="ECO:0000313" key="11">
    <source>
        <dbReference type="Proteomes" id="UP001296993"/>
    </source>
</evidence>
<protein>
    <recommendedName>
        <fullName evidence="3 9">Gluconokinase</fullName>
        <ecNumber evidence="3 9">2.7.1.12</ecNumber>
    </recommendedName>
</protein>
<evidence type="ECO:0000256" key="4">
    <source>
        <dbReference type="ARBA" id="ARBA00022679"/>
    </source>
</evidence>
<dbReference type="SUPFAM" id="SSF52540">
    <property type="entry name" value="P-loop containing nucleoside triphosphate hydrolases"/>
    <property type="match status" value="1"/>
</dbReference>
<dbReference type="Proteomes" id="UP001296993">
    <property type="component" value="Unassembled WGS sequence"/>
</dbReference>
<keyword evidence="4 9" id="KW-0808">Transferase</keyword>
<keyword evidence="11" id="KW-1185">Reference proteome</keyword>
<dbReference type="EC" id="2.7.1.12" evidence="3 9"/>
<dbReference type="InterPro" id="IPR006001">
    <property type="entry name" value="Therm_gnt_kin"/>
</dbReference>
<dbReference type="PANTHER" id="PTHR43442">
    <property type="entry name" value="GLUCONOKINASE-RELATED"/>
    <property type="match status" value="1"/>
</dbReference>
<evidence type="ECO:0000256" key="3">
    <source>
        <dbReference type="ARBA" id="ARBA00012054"/>
    </source>
</evidence>
<evidence type="ECO:0000256" key="5">
    <source>
        <dbReference type="ARBA" id="ARBA00022741"/>
    </source>
</evidence>
<dbReference type="NCBIfam" id="TIGR01313">
    <property type="entry name" value="therm_gnt_kin"/>
    <property type="match status" value="1"/>
</dbReference>
<sequence length="172" mass="18361">MMTNPAYPPMIVMGVSGCGKSTVGQKLASRLGLAFIDGDDLHPKSNKDKMAAGHPLNDDDRRPWLETIGEALAASVAAGIPAIIACSALKRSYRDLLRSCEPDTVFVHLSGSPELIQSRLDERSHEYMPPTLLASQLNTLEAIASDEAAVEVEVSLSPDEIVAVVALHLDSV</sequence>
<keyword evidence="7 9" id="KW-0067">ATP-binding</keyword>
<evidence type="ECO:0000256" key="9">
    <source>
        <dbReference type="RuleBase" id="RU363066"/>
    </source>
</evidence>
<accession>A0ABS4XBB0</accession>
<evidence type="ECO:0000313" key="10">
    <source>
        <dbReference type="EMBL" id="MBP2385747.1"/>
    </source>
</evidence>
<evidence type="ECO:0000256" key="2">
    <source>
        <dbReference type="ARBA" id="ARBA00008420"/>
    </source>
</evidence>
<dbReference type="EMBL" id="JAGIOF010000001">
    <property type="protein sequence ID" value="MBP2385747.1"/>
    <property type="molecule type" value="Genomic_DNA"/>
</dbReference>
<organism evidence="10 11">
    <name type="scientific">Paeniglutamicibacter kerguelensis</name>
    <dbReference type="NCBI Taxonomy" id="254788"/>
    <lineage>
        <taxon>Bacteria</taxon>
        <taxon>Bacillati</taxon>
        <taxon>Actinomycetota</taxon>
        <taxon>Actinomycetes</taxon>
        <taxon>Micrococcales</taxon>
        <taxon>Micrococcaceae</taxon>
        <taxon>Paeniglutamicibacter</taxon>
    </lineage>
</organism>
<gene>
    <name evidence="10" type="ORF">JOF47_001258</name>
</gene>
<evidence type="ECO:0000256" key="1">
    <source>
        <dbReference type="ARBA" id="ARBA00004761"/>
    </source>
</evidence>
<keyword evidence="6 9" id="KW-0418">Kinase</keyword>
<dbReference type="PANTHER" id="PTHR43442:SF3">
    <property type="entry name" value="GLUCONOKINASE-RELATED"/>
    <property type="match status" value="1"/>
</dbReference>
<dbReference type="Gene3D" id="3.40.50.300">
    <property type="entry name" value="P-loop containing nucleotide triphosphate hydrolases"/>
    <property type="match status" value="1"/>
</dbReference>
<dbReference type="Pfam" id="PF01202">
    <property type="entry name" value="SKI"/>
    <property type="match status" value="1"/>
</dbReference>
<dbReference type="GO" id="GO:0046316">
    <property type="term" value="F:gluconokinase activity"/>
    <property type="evidence" value="ECO:0007669"/>
    <property type="project" value="UniProtKB-EC"/>
</dbReference>
<dbReference type="InterPro" id="IPR027417">
    <property type="entry name" value="P-loop_NTPase"/>
</dbReference>
<comment type="caution">
    <text evidence="10">The sequence shown here is derived from an EMBL/GenBank/DDBJ whole genome shotgun (WGS) entry which is preliminary data.</text>
</comment>
<evidence type="ECO:0000256" key="6">
    <source>
        <dbReference type="ARBA" id="ARBA00022777"/>
    </source>
</evidence>
<evidence type="ECO:0000256" key="7">
    <source>
        <dbReference type="ARBA" id="ARBA00022840"/>
    </source>
</evidence>
<comment type="pathway">
    <text evidence="1">Carbohydrate acid metabolism.</text>
</comment>
<keyword evidence="5 9" id="KW-0547">Nucleotide-binding</keyword>
<comment type="similarity">
    <text evidence="2 9">Belongs to the gluconokinase GntK/GntV family.</text>
</comment>
<comment type="catalytic activity">
    <reaction evidence="8 9">
        <text>D-gluconate + ATP = 6-phospho-D-gluconate + ADP + H(+)</text>
        <dbReference type="Rhea" id="RHEA:19433"/>
        <dbReference type="ChEBI" id="CHEBI:15378"/>
        <dbReference type="ChEBI" id="CHEBI:18391"/>
        <dbReference type="ChEBI" id="CHEBI:30616"/>
        <dbReference type="ChEBI" id="CHEBI:58759"/>
        <dbReference type="ChEBI" id="CHEBI:456216"/>
        <dbReference type="EC" id="2.7.1.12"/>
    </reaction>
</comment>
<proteinExistence type="inferred from homology"/>